<dbReference type="InterPro" id="IPR000873">
    <property type="entry name" value="AMP-dep_synth/lig_dom"/>
</dbReference>
<comment type="caution">
    <text evidence="2">The sequence shown here is derived from an EMBL/GenBank/DDBJ whole genome shotgun (WGS) entry which is preliminary data.</text>
</comment>
<dbReference type="AlphaFoldDB" id="A0A6L5BU89"/>
<protein>
    <recommendedName>
        <fullName evidence="1">AMP-dependent synthetase/ligase domain-containing protein</fullName>
    </recommendedName>
</protein>
<dbReference type="Gene3D" id="3.40.50.12780">
    <property type="entry name" value="N-terminal domain of ligase-like"/>
    <property type="match status" value="1"/>
</dbReference>
<reference evidence="2 3" key="1">
    <citation type="submission" date="2019-12" db="EMBL/GenBank/DDBJ databases">
        <title>Endophytic bacteria associated with Panax ginseng seedlings.</title>
        <authorList>
            <person name="Park J.M."/>
            <person name="Shin R."/>
            <person name="Jo S.H."/>
        </authorList>
    </citation>
    <scope>NUCLEOTIDE SEQUENCE [LARGE SCALE GENOMIC DNA]</scope>
    <source>
        <strain evidence="2 3">PgKB32</strain>
    </source>
</reference>
<dbReference type="Pfam" id="PF00501">
    <property type="entry name" value="AMP-binding"/>
    <property type="match status" value="1"/>
</dbReference>
<evidence type="ECO:0000259" key="1">
    <source>
        <dbReference type="Pfam" id="PF00501"/>
    </source>
</evidence>
<evidence type="ECO:0000313" key="3">
    <source>
        <dbReference type="Proteomes" id="UP000475265"/>
    </source>
</evidence>
<dbReference type="EMBL" id="JAAAXX010000002">
    <property type="protein sequence ID" value="KAF2391938.1"/>
    <property type="molecule type" value="Genomic_DNA"/>
</dbReference>
<name>A0A6L5BU89_9PSED</name>
<sequence length="363" mass="39737">MTQTLPQALLLQAATRGSAIALRYKQLGIWQLRRWSEVAQDVSRLAAGLQQRGFGRGDDLLIISQARAEALLLALAAQWLGGSVTLLDPDLDHRQLLTVLKPAFVLAETLDAVQQVRSADHAPRVLLYLDGRGLNAATDTALSAYAELTAGIAAEPPAPVTESASTAFVFHRADDSQPQRLSHGQLLEGARKLIARENLSASEEALAARVFAASGQARYLLAPWLSAGFCLNFPEALATRDTDRRELGPTLVLGTRESYARLEQWARERLPLPGTLSHHLYRWAMVADPHGVRRWLGHWLIRRPLLDVLGMSRLRVPLLVGPALTEDSAAFFAALGIRPGHWQEPSTPREPAEVPAHLIPHSV</sequence>
<gene>
    <name evidence="2" type="ORF">FX983_06423</name>
</gene>
<proteinExistence type="predicted"/>
<dbReference type="SUPFAM" id="SSF56801">
    <property type="entry name" value="Acetyl-CoA synthetase-like"/>
    <property type="match status" value="1"/>
</dbReference>
<dbReference type="InterPro" id="IPR042099">
    <property type="entry name" value="ANL_N_sf"/>
</dbReference>
<organism evidence="2 3">
    <name type="scientific">Pseudomonas frederiksbergensis</name>
    <dbReference type="NCBI Taxonomy" id="104087"/>
    <lineage>
        <taxon>Bacteria</taxon>
        <taxon>Pseudomonadati</taxon>
        <taxon>Pseudomonadota</taxon>
        <taxon>Gammaproteobacteria</taxon>
        <taxon>Pseudomonadales</taxon>
        <taxon>Pseudomonadaceae</taxon>
        <taxon>Pseudomonas</taxon>
    </lineage>
</organism>
<feature type="domain" description="AMP-dependent synthetase/ligase" evidence="1">
    <location>
        <begin position="12"/>
        <end position="137"/>
    </location>
</feature>
<accession>A0A6L5BU89</accession>
<dbReference type="RefSeq" id="WP_163914541.1">
    <property type="nucleotide sequence ID" value="NZ_JAAAXX010000002.1"/>
</dbReference>
<evidence type="ECO:0000313" key="2">
    <source>
        <dbReference type="EMBL" id="KAF2391938.1"/>
    </source>
</evidence>
<dbReference type="Proteomes" id="UP000475265">
    <property type="component" value="Unassembled WGS sequence"/>
</dbReference>